<keyword evidence="2" id="KW-0472">Membrane</keyword>
<feature type="domain" description="Acyltransferase 3" evidence="3">
    <location>
        <begin position="26"/>
        <end position="346"/>
    </location>
</feature>
<dbReference type="PANTHER" id="PTHR23028">
    <property type="entry name" value="ACETYLTRANSFERASE"/>
    <property type="match status" value="1"/>
</dbReference>
<feature type="transmembrane region" description="Helical" evidence="2">
    <location>
        <begin position="29"/>
        <end position="45"/>
    </location>
</feature>
<dbReference type="PANTHER" id="PTHR23028:SF53">
    <property type="entry name" value="ACYL_TRANSF_3 DOMAIN-CONTAINING PROTEIN"/>
    <property type="match status" value="1"/>
</dbReference>
<feature type="transmembrane region" description="Helical" evidence="2">
    <location>
        <begin position="155"/>
        <end position="176"/>
    </location>
</feature>
<keyword evidence="2" id="KW-0812">Transmembrane</keyword>
<dbReference type="InterPro" id="IPR002656">
    <property type="entry name" value="Acyl_transf_3_dom"/>
</dbReference>
<feature type="transmembrane region" description="Helical" evidence="2">
    <location>
        <begin position="299"/>
        <end position="322"/>
    </location>
</feature>
<keyword evidence="5" id="KW-0012">Acyltransferase</keyword>
<dbReference type="Pfam" id="PF19040">
    <property type="entry name" value="SGNH"/>
    <property type="match status" value="1"/>
</dbReference>
<name>A0A9W6LWJ7_9MICO</name>
<feature type="transmembrane region" description="Helical" evidence="2">
    <location>
        <begin position="267"/>
        <end position="287"/>
    </location>
</feature>
<feature type="transmembrane region" description="Helical" evidence="2">
    <location>
        <begin position="216"/>
        <end position="235"/>
    </location>
</feature>
<comment type="caution">
    <text evidence="5">The sequence shown here is derived from an EMBL/GenBank/DDBJ whole genome shotgun (WGS) entry which is preliminary data.</text>
</comment>
<dbReference type="Pfam" id="PF01757">
    <property type="entry name" value="Acyl_transf_3"/>
    <property type="match status" value="1"/>
</dbReference>
<evidence type="ECO:0000256" key="2">
    <source>
        <dbReference type="SAM" id="Phobius"/>
    </source>
</evidence>
<sequence>MQTTAAPDTRVPATGQPARRGTWRTDIQGLRAIAVGLVVLAHAGVPRLDGGFIGVDVFFVISGYLITGLLLREHERTGRISIADFYVRRARRILPAATVVILAVLAAAAALLPTTQVEQTTSDARWSAVFLANAHLAAQGTDYFSSSEPSLLQHYWSLAVEEQFYLVWPLLAMLVLTRLSRRAFTIAAAAVFAGSLAWSLLYTASSPAAAYFNTPARAYELAAGALLACVLPATLRAPWRALTSLLGAILIAVAAVAFDAGSAFPGWQALVPTIGTVLLLASGPRCLVGRLLSLRPLRWIGDVSFSLYLWHWPAILLVPAILPDGTPPLASGALAVGVAVALSAVSYHLVEVPFHHRRVPFISQGRRALALWPASVAVVLVGALAATALADYRDQAADRAAAAWFESGETSGFTQLGGTPDVAWELETALRLADEGAPIPPSIDGSALTKDNWGAVGEGCFATDGQTSAPECVFGDESADRVIALVGDSHAAMWLPAFDEIGRERGYQVRMFAKLACAHYAVYQAAKAMTQEECDAFRSWTSAELAELRPDTIFTTARGMLFLQDGRGGVSARDQWSAAVEASVAELAGVTDDIRVLGDVPTRPGPADCLTAPGATQASCISAPGGLEYDSNALTKAAVEAAYVGAEYIDVVGYACLDGRCPLVVDEYPVYEDDSHLSTPWVRHIAPRVADDWGL</sequence>
<dbReference type="EMBL" id="BSEJ01000006">
    <property type="protein sequence ID" value="GLJ61451.1"/>
    <property type="molecule type" value="Genomic_DNA"/>
</dbReference>
<feature type="transmembrane region" description="Helical" evidence="2">
    <location>
        <begin position="242"/>
        <end position="261"/>
    </location>
</feature>
<feature type="transmembrane region" description="Helical" evidence="2">
    <location>
        <begin position="51"/>
        <end position="71"/>
    </location>
</feature>
<organism evidence="5 6">
    <name type="scientific">Microbacterium barkeri</name>
    <dbReference type="NCBI Taxonomy" id="33917"/>
    <lineage>
        <taxon>Bacteria</taxon>
        <taxon>Bacillati</taxon>
        <taxon>Actinomycetota</taxon>
        <taxon>Actinomycetes</taxon>
        <taxon>Micrococcales</taxon>
        <taxon>Microbacteriaceae</taxon>
        <taxon>Microbacterium</taxon>
    </lineage>
</organism>
<feature type="domain" description="SGNH" evidence="4">
    <location>
        <begin position="460"/>
        <end position="690"/>
    </location>
</feature>
<evidence type="ECO:0000259" key="3">
    <source>
        <dbReference type="Pfam" id="PF01757"/>
    </source>
</evidence>
<evidence type="ECO:0000256" key="1">
    <source>
        <dbReference type="SAM" id="MobiDB-lite"/>
    </source>
</evidence>
<keyword evidence="6" id="KW-1185">Reference proteome</keyword>
<feature type="region of interest" description="Disordered" evidence="1">
    <location>
        <begin position="1"/>
        <end position="20"/>
    </location>
</feature>
<dbReference type="RefSeq" id="WP_271173160.1">
    <property type="nucleotide sequence ID" value="NZ_BSEJ01000006.1"/>
</dbReference>
<dbReference type="GO" id="GO:0009103">
    <property type="term" value="P:lipopolysaccharide biosynthetic process"/>
    <property type="evidence" value="ECO:0007669"/>
    <property type="project" value="TreeGrafter"/>
</dbReference>
<dbReference type="GO" id="GO:0016020">
    <property type="term" value="C:membrane"/>
    <property type="evidence" value="ECO:0007669"/>
    <property type="project" value="TreeGrafter"/>
</dbReference>
<evidence type="ECO:0000313" key="6">
    <source>
        <dbReference type="Proteomes" id="UP001142462"/>
    </source>
</evidence>
<dbReference type="InterPro" id="IPR043968">
    <property type="entry name" value="SGNH"/>
</dbReference>
<dbReference type="GO" id="GO:0016747">
    <property type="term" value="F:acyltransferase activity, transferring groups other than amino-acyl groups"/>
    <property type="evidence" value="ECO:0007669"/>
    <property type="project" value="InterPro"/>
</dbReference>
<proteinExistence type="predicted"/>
<reference evidence="5" key="1">
    <citation type="journal article" date="2014" name="Int. J. Syst. Evol. Microbiol.">
        <title>Complete genome sequence of Corynebacterium casei LMG S-19264T (=DSM 44701T), isolated from a smear-ripened cheese.</title>
        <authorList>
            <consortium name="US DOE Joint Genome Institute (JGI-PGF)"/>
            <person name="Walter F."/>
            <person name="Albersmeier A."/>
            <person name="Kalinowski J."/>
            <person name="Ruckert C."/>
        </authorList>
    </citation>
    <scope>NUCLEOTIDE SEQUENCE</scope>
    <source>
        <strain evidence="5">VKM Ac-1020</strain>
    </source>
</reference>
<evidence type="ECO:0000259" key="4">
    <source>
        <dbReference type="Pfam" id="PF19040"/>
    </source>
</evidence>
<protein>
    <submittedName>
        <fullName evidence="5">Acyltransferase</fullName>
    </submittedName>
</protein>
<keyword evidence="2" id="KW-1133">Transmembrane helix</keyword>
<feature type="transmembrane region" description="Helical" evidence="2">
    <location>
        <begin position="328"/>
        <end position="350"/>
    </location>
</feature>
<dbReference type="Proteomes" id="UP001142462">
    <property type="component" value="Unassembled WGS sequence"/>
</dbReference>
<feature type="transmembrane region" description="Helical" evidence="2">
    <location>
        <begin position="183"/>
        <end position="204"/>
    </location>
</feature>
<dbReference type="InterPro" id="IPR050879">
    <property type="entry name" value="Acyltransferase_3"/>
</dbReference>
<accession>A0A9W6LWJ7</accession>
<dbReference type="AlphaFoldDB" id="A0A9W6LWJ7"/>
<evidence type="ECO:0000313" key="5">
    <source>
        <dbReference type="EMBL" id="GLJ61451.1"/>
    </source>
</evidence>
<feature type="transmembrane region" description="Helical" evidence="2">
    <location>
        <begin position="370"/>
        <end position="390"/>
    </location>
</feature>
<gene>
    <name evidence="5" type="ORF">GCM10017576_15800</name>
</gene>
<reference evidence="5" key="2">
    <citation type="submission" date="2023-01" db="EMBL/GenBank/DDBJ databases">
        <authorList>
            <person name="Sun Q."/>
            <person name="Evtushenko L."/>
        </authorList>
    </citation>
    <scope>NUCLEOTIDE SEQUENCE</scope>
    <source>
        <strain evidence="5">VKM Ac-1020</strain>
    </source>
</reference>
<keyword evidence="5" id="KW-0808">Transferase</keyword>
<feature type="transmembrane region" description="Helical" evidence="2">
    <location>
        <begin position="92"/>
        <end position="112"/>
    </location>
</feature>